<keyword evidence="3" id="KW-1185">Reference proteome</keyword>
<protein>
    <submittedName>
        <fullName evidence="2">Uncharacterized protein</fullName>
    </submittedName>
</protein>
<feature type="region of interest" description="Disordered" evidence="1">
    <location>
        <begin position="53"/>
        <end position="88"/>
    </location>
</feature>
<evidence type="ECO:0000313" key="3">
    <source>
        <dbReference type="Proteomes" id="UP001141806"/>
    </source>
</evidence>
<evidence type="ECO:0000256" key="1">
    <source>
        <dbReference type="SAM" id="MobiDB-lite"/>
    </source>
</evidence>
<name>A0A9Q0GTB0_9MAGN</name>
<gene>
    <name evidence="2" type="ORF">NE237_030036</name>
</gene>
<sequence>MGSMDGPTPTTENGRMARTNTTCNGNKQQQKTKTDYGFDLSVVAADKEYEAFRKEKARTSSSGGGNARRASLERQKASPCQGHRTSENAVRWTQRLRILRPLH</sequence>
<dbReference type="AlphaFoldDB" id="A0A9Q0GTB0"/>
<dbReference type="Proteomes" id="UP001141806">
    <property type="component" value="Unassembled WGS sequence"/>
</dbReference>
<comment type="caution">
    <text evidence="2">The sequence shown here is derived from an EMBL/GenBank/DDBJ whole genome shotgun (WGS) entry which is preliminary data.</text>
</comment>
<proteinExistence type="predicted"/>
<evidence type="ECO:0000313" key="2">
    <source>
        <dbReference type="EMBL" id="KAJ4953204.1"/>
    </source>
</evidence>
<reference evidence="2" key="1">
    <citation type="journal article" date="2023" name="Plant J.">
        <title>The genome of the king protea, Protea cynaroides.</title>
        <authorList>
            <person name="Chang J."/>
            <person name="Duong T.A."/>
            <person name="Schoeman C."/>
            <person name="Ma X."/>
            <person name="Roodt D."/>
            <person name="Barker N."/>
            <person name="Li Z."/>
            <person name="Van de Peer Y."/>
            <person name="Mizrachi E."/>
        </authorList>
    </citation>
    <scope>NUCLEOTIDE SEQUENCE</scope>
    <source>
        <tissue evidence="2">Young leaves</tissue>
    </source>
</reference>
<organism evidence="2 3">
    <name type="scientific">Protea cynaroides</name>
    <dbReference type="NCBI Taxonomy" id="273540"/>
    <lineage>
        <taxon>Eukaryota</taxon>
        <taxon>Viridiplantae</taxon>
        <taxon>Streptophyta</taxon>
        <taxon>Embryophyta</taxon>
        <taxon>Tracheophyta</taxon>
        <taxon>Spermatophyta</taxon>
        <taxon>Magnoliopsida</taxon>
        <taxon>Proteales</taxon>
        <taxon>Proteaceae</taxon>
        <taxon>Protea</taxon>
    </lineage>
</organism>
<accession>A0A9Q0GTB0</accession>
<dbReference type="EMBL" id="JAMYWD010000012">
    <property type="protein sequence ID" value="KAJ4953204.1"/>
    <property type="molecule type" value="Genomic_DNA"/>
</dbReference>
<feature type="region of interest" description="Disordered" evidence="1">
    <location>
        <begin position="1"/>
        <end position="34"/>
    </location>
</feature>
<feature type="compositionally biased region" description="Polar residues" evidence="1">
    <location>
        <begin position="8"/>
        <end position="31"/>
    </location>
</feature>